<dbReference type="InParanoid" id="A0A194XC01"/>
<dbReference type="KEGG" id="psco:LY89DRAFT_684661"/>
<name>A0A194XC01_MOLSC</name>
<dbReference type="RefSeq" id="XP_018072045.1">
    <property type="nucleotide sequence ID" value="XM_018214926.1"/>
</dbReference>
<gene>
    <name evidence="1" type="ORF">LY89DRAFT_684661</name>
</gene>
<dbReference type="EMBL" id="KQ947414">
    <property type="protein sequence ID" value="KUJ17690.1"/>
    <property type="molecule type" value="Genomic_DNA"/>
</dbReference>
<dbReference type="GeneID" id="28824652"/>
<accession>A0A194XC01</accession>
<dbReference type="SUPFAM" id="SSF56281">
    <property type="entry name" value="Metallo-hydrolase/oxidoreductase"/>
    <property type="match status" value="1"/>
</dbReference>
<evidence type="ECO:0000313" key="2">
    <source>
        <dbReference type="Proteomes" id="UP000070700"/>
    </source>
</evidence>
<dbReference type="InterPro" id="IPR036866">
    <property type="entry name" value="RibonucZ/Hydroxyglut_hydro"/>
</dbReference>
<dbReference type="AlphaFoldDB" id="A0A194XC01"/>
<sequence>MTPDPNRPLPTETFLHNRTLHVGNQTLELAYLGEAHMAGNIFIYARVQKVLVLIDVVFPGWLPFASLGEAKNIPAYYQAHDQILQYDFDHYIGGHVGRAGNRTDVLIQQEYILDLMHNCEQTLNESATNNSMIGAAALLGPVSTKNPGNKWAAFKVYLDVLGQYCANITNEKWLGRLGAADVFEYENAGAVFESLRIDYGILGPFGIS</sequence>
<protein>
    <submittedName>
        <fullName evidence="1">Uncharacterized protein</fullName>
    </submittedName>
</protein>
<dbReference type="Gene3D" id="3.60.15.10">
    <property type="entry name" value="Ribonuclease Z/Hydroxyacylglutathione hydrolase-like"/>
    <property type="match status" value="1"/>
</dbReference>
<evidence type="ECO:0000313" key="1">
    <source>
        <dbReference type="EMBL" id="KUJ17690.1"/>
    </source>
</evidence>
<dbReference type="Proteomes" id="UP000070700">
    <property type="component" value="Unassembled WGS sequence"/>
</dbReference>
<organism evidence="1 2">
    <name type="scientific">Mollisia scopiformis</name>
    <name type="common">Conifer needle endophyte fungus</name>
    <name type="synonym">Phialocephala scopiformis</name>
    <dbReference type="NCBI Taxonomy" id="149040"/>
    <lineage>
        <taxon>Eukaryota</taxon>
        <taxon>Fungi</taxon>
        <taxon>Dikarya</taxon>
        <taxon>Ascomycota</taxon>
        <taxon>Pezizomycotina</taxon>
        <taxon>Leotiomycetes</taxon>
        <taxon>Helotiales</taxon>
        <taxon>Mollisiaceae</taxon>
        <taxon>Mollisia</taxon>
    </lineage>
</organism>
<keyword evidence="2" id="KW-1185">Reference proteome</keyword>
<dbReference type="OrthoDB" id="449487at2759"/>
<reference evidence="1 2" key="1">
    <citation type="submission" date="2015-10" db="EMBL/GenBank/DDBJ databases">
        <title>Full genome of DAOMC 229536 Phialocephala scopiformis, a fungal endophyte of spruce producing the potent anti-insectan compound rugulosin.</title>
        <authorList>
            <consortium name="DOE Joint Genome Institute"/>
            <person name="Walker A.K."/>
            <person name="Frasz S.L."/>
            <person name="Seifert K.A."/>
            <person name="Miller J.D."/>
            <person name="Mondo S.J."/>
            <person name="Labutti K."/>
            <person name="Lipzen A."/>
            <person name="Dockter R."/>
            <person name="Kennedy M."/>
            <person name="Grigoriev I.V."/>
            <person name="Spatafora J.W."/>
        </authorList>
    </citation>
    <scope>NUCLEOTIDE SEQUENCE [LARGE SCALE GENOMIC DNA]</scope>
    <source>
        <strain evidence="1 2">CBS 120377</strain>
    </source>
</reference>
<proteinExistence type="predicted"/>